<gene>
    <name evidence="1" type="ORF">SDC9_188100</name>
</gene>
<comment type="caution">
    <text evidence="1">The sequence shown here is derived from an EMBL/GenBank/DDBJ whole genome shotgun (WGS) entry which is preliminary data.</text>
</comment>
<dbReference type="InterPro" id="IPR025324">
    <property type="entry name" value="DUF4230"/>
</dbReference>
<dbReference type="AlphaFoldDB" id="A0A645HQ27"/>
<proteinExistence type="predicted"/>
<reference evidence="1" key="1">
    <citation type="submission" date="2019-08" db="EMBL/GenBank/DDBJ databases">
        <authorList>
            <person name="Kucharzyk K."/>
            <person name="Murdoch R.W."/>
            <person name="Higgins S."/>
            <person name="Loffler F."/>
        </authorList>
    </citation>
    <scope>NUCLEOTIDE SEQUENCE</scope>
</reference>
<evidence type="ECO:0008006" key="2">
    <source>
        <dbReference type="Google" id="ProtNLM"/>
    </source>
</evidence>
<evidence type="ECO:0000313" key="1">
    <source>
        <dbReference type="EMBL" id="MPN40562.1"/>
    </source>
</evidence>
<sequence>MVARDNRVQYCVSLSNLSANDILYDGATGKLSLFLPELRLDEELIQVQSDPAKIWIMTEKGFYDRLTDWFSGNTHKIHAQMRGKLRELVIAEANSPENLALARKNAALELSNLVKVLADKVGGHLISKVDISFGNYRELEPASEEGQEAWTVKES</sequence>
<dbReference type="EMBL" id="VSSQ01097060">
    <property type="protein sequence ID" value="MPN40562.1"/>
    <property type="molecule type" value="Genomic_DNA"/>
</dbReference>
<name>A0A645HQ27_9ZZZZ</name>
<dbReference type="Pfam" id="PF14014">
    <property type="entry name" value="DUF4230"/>
    <property type="match status" value="1"/>
</dbReference>
<organism evidence="1">
    <name type="scientific">bioreactor metagenome</name>
    <dbReference type="NCBI Taxonomy" id="1076179"/>
    <lineage>
        <taxon>unclassified sequences</taxon>
        <taxon>metagenomes</taxon>
        <taxon>ecological metagenomes</taxon>
    </lineage>
</organism>
<protein>
    <recommendedName>
        <fullName evidence="2">DUF4230 domain-containing protein</fullName>
    </recommendedName>
</protein>
<accession>A0A645HQ27</accession>